<feature type="region of interest" description="Disordered" evidence="1">
    <location>
        <begin position="1"/>
        <end position="20"/>
    </location>
</feature>
<evidence type="ECO:0000259" key="2">
    <source>
        <dbReference type="PROSITE" id="PS50995"/>
    </source>
</evidence>
<dbReference type="Gene3D" id="1.10.10.10">
    <property type="entry name" value="Winged helix-like DNA-binding domain superfamily/Winged helix DNA-binding domain"/>
    <property type="match status" value="1"/>
</dbReference>
<feature type="domain" description="HTH marR-type" evidence="2">
    <location>
        <begin position="156"/>
        <end position="311"/>
    </location>
</feature>
<dbReference type="PANTHER" id="PTHR33164">
    <property type="entry name" value="TRANSCRIPTIONAL REGULATOR, MARR FAMILY"/>
    <property type="match status" value="1"/>
</dbReference>
<accession>A0A418WUW0</accession>
<reference evidence="3 4" key="1">
    <citation type="submission" date="2018-09" db="EMBL/GenBank/DDBJ databases">
        <authorList>
            <person name="Zhu H."/>
        </authorList>
    </citation>
    <scope>NUCLEOTIDE SEQUENCE [LARGE SCALE GENOMIC DNA]</scope>
    <source>
        <strain evidence="3 4">K2R10-39</strain>
    </source>
</reference>
<name>A0A418WUW0_9BURK</name>
<keyword evidence="4" id="KW-1185">Reference proteome</keyword>
<dbReference type="InterPro" id="IPR036388">
    <property type="entry name" value="WH-like_DNA-bd_sf"/>
</dbReference>
<protein>
    <submittedName>
        <fullName evidence="3">MarR family transcriptional regulator</fullName>
    </submittedName>
</protein>
<evidence type="ECO:0000313" key="3">
    <source>
        <dbReference type="EMBL" id="RJF96494.1"/>
    </source>
</evidence>
<dbReference type="SMART" id="SM00347">
    <property type="entry name" value="HTH_MARR"/>
    <property type="match status" value="1"/>
</dbReference>
<sequence>MSIPAGNDRLNASHQDGPNVLPHGVLINVTTKASTLSMMKAASKATTSLRATQCIEANTLSTTRSSAPRHIRIMGSTTRLVMKPRPHLERNSSPNPTLAHVMTALSSNATEGRRSTWGRACRITRKKDLGFALELGVCMGHEMVDNSNSIVFIVDNVNYMRTMTQTTRQDADRASTLSTFVAFMTLFGSAQQILKKRMEDQAEQGLGPLHLRALCLCLRNPGGTQQQVVQSMGRDKGQIARLVRDLEERHFLVRSPDAHDRRVWRLTVTPEGEEKCQWFTAIEAQLATDMLGGLGAKECVQLEQLLNELRGRINAVAEEE</sequence>
<dbReference type="InterPro" id="IPR039422">
    <property type="entry name" value="MarR/SlyA-like"/>
</dbReference>
<dbReference type="PANTHER" id="PTHR33164:SF43">
    <property type="entry name" value="HTH-TYPE TRANSCRIPTIONAL REPRESSOR YETL"/>
    <property type="match status" value="1"/>
</dbReference>
<proteinExistence type="predicted"/>
<dbReference type="InterPro" id="IPR000835">
    <property type="entry name" value="HTH_MarR-typ"/>
</dbReference>
<dbReference type="Proteomes" id="UP000285190">
    <property type="component" value="Unassembled WGS sequence"/>
</dbReference>
<dbReference type="SUPFAM" id="SSF46785">
    <property type="entry name" value="Winged helix' DNA-binding domain"/>
    <property type="match status" value="1"/>
</dbReference>
<dbReference type="GO" id="GO:0006950">
    <property type="term" value="P:response to stress"/>
    <property type="evidence" value="ECO:0007669"/>
    <property type="project" value="TreeGrafter"/>
</dbReference>
<organism evidence="3 4">
    <name type="scientific">Noviherbaspirillum cavernae</name>
    <dbReference type="NCBI Taxonomy" id="2320862"/>
    <lineage>
        <taxon>Bacteria</taxon>
        <taxon>Pseudomonadati</taxon>
        <taxon>Pseudomonadota</taxon>
        <taxon>Betaproteobacteria</taxon>
        <taxon>Burkholderiales</taxon>
        <taxon>Oxalobacteraceae</taxon>
        <taxon>Noviherbaspirillum</taxon>
    </lineage>
</organism>
<dbReference type="GO" id="GO:0003700">
    <property type="term" value="F:DNA-binding transcription factor activity"/>
    <property type="evidence" value="ECO:0007669"/>
    <property type="project" value="InterPro"/>
</dbReference>
<dbReference type="InterPro" id="IPR036390">
    <property type="entry name" value="WH_DNA-bd_sf"/>
</dbReference>
<dbReference type="PRINTS" id="PR00598">
    <property type="entry name" value="HTHMARR"/>
</dbReference>
<evidence type="ECO:0000256" key="1">
    <source>
        <dbReference type="SAM" id="MobiDB-lite"/>
    </source>
</evidence>
<evidence type="ECO:0000313" key="4">
    <source>
        <dbReference type="Proteomes" id="UP000285190"/>
    </source>
</evidence>
<dbReference type="Pfam" id="PF12802">
    <property type="entry name" value="MarR_2"/>
    <property type="match status" value="1"/>
</dbReference>
<gene>
    <name evidence="3" type="ORF">D3870_18745</name>
</gene>
<dbReference type="PROSITE" id="PS50995">
    <property type="entry name" value="HTH_MARR_2"/>
    <property type="match status" value="1"/>
</dbReference>
<dbReference type="EMBL" id="QYUN01000003">
    <property type="protein sequence ID" value="RJF96494.1"/>
    <property type="molecule type" value="Genomic_DNA"/>
</dbReference>
<dbReference type="AlphaFoldDB" id="A0A418WUW0"/>
<comment type="caution">
    <text evidence="3">The sequence shown here is derived from an EMBL/GenBank/DDBJ whole genome shotgun (WGS) entry which is preliminary data.</text>
</comment>